<dbReference type="GO" id="GO:0005634">
    <property type="term" value="C:nucleus"/>
    <property type="evidence" value="ECO:0007669"/>
    <property type="project" value="TreeGrafter"/>
</dbReference>
<gene>
    <name evidence="7" type="primary">RHY1A_2</name>
    <name evidence="7" type="ORF">CFP56_040666</name>
</gene>
<evidence type="ECO:0000313" key="7">
    <source>
        <dbReference type="EMBL" id="KAK7819118.1"/>
    </source>
</evidence>
<name>A0AAW0IXX4_QUESU</name>
<dbReference type="GO" id="GO:0008270">
    <property type="term" value="F:zinc ion binding"/>
    <property type="evidence" value="ECO:0007669"/>
    <property type="project" value="UniProtKB-KW"/>
</dbReference>
<dbReference type="Pfam" id="PF13639">
    <property type="entry name" value="zf-RING_2"/>
    <property type="match status" value="1"/>
</dbReference>
<dbReference type="GO" id="GO:0061630">
    <property type="term" value="F:ubiquitin protein ligase activity"/>
    <property type="evidence" value="ECO:0007669"/>
    <property type="project" value="TreeGrafter"/>
</dbReference>
<reference evidence="7 8" key="1">
    <citation type="journal article" date="2018" name="Sci. Data">
        <title>The draft genome sequence of cork oak.</title>
        <authorList>
            <person name="Ramos A.M."/>
            <person name="Usie A."/>
            <person name="Barbosa P."/>
            <person name="Barros P.M."/>
            <person name="Capote T."/>
            <person name="Chaves I."/>
            <person name="Simoes F."/>
            <person name="Abreu I."/>
            <person name="Carrasquinho I."/>
            <person name="Faro C."/>
            <person name="Guimaraes J.B."/>
            <person name="Mendonca D."/>
            <person name="Nobrega F."/>
            <person name="Rodrigues L."/>
            <person name="Saibo N.J.M."/>
            <person name="Varela M.C."/>
            <person name="Egas C."/>
            <person name="Matos J."/>
            <person name="Miguel C.M."/>
            <person name="Oliveira M.M."/>
            <person name="Ricardo C.P."/>
            <person name="Goncalves S."/>
        </authorList>
    </citation>
    <scope>NUCLEOTIDE SEQUENCE [LARGE SCALE GENOMIC DNA]</scope>
    <source>
        <strain evidence="8">cv. HL8</strain>
    </source>
</reference>
<dbReference type="PANTHER" id="PTHR45931">
    <property type="entry name" value="SI:CH211-59O9.10"/>
    <property type="match status" value="1"/>
</dbReference>
<comment type="caution">
    <text evidence="7">The sequence shown here is derived from an EMBL/GenBank/DDBJ whole genome shotgun (WGS) entry which is preliminary data.</text>
</comment>
<keyword evidence="8" id="KW-1185">Reference proteome</keyword>
<dbReference type="InterPro" id="IPR051834">
    <property type="entry name" value="RING_finger_E3_ligase"/>
</dbReference>
<evidence type="ECO:0000313" key="8">
    <source>
        <dbReference type="Proteomes" id="UP000237347"/>
    </source>
</evidence>
<dbReference type="Gene3D" id="3.30.40.10">
    <property type="entry name" value="Zinc/RING finger domain, C3HC4 (zinc finger)"/>
    <property type="match status" value="1"/>
</dbReference>
<feature type="domain" description="RING-type" evidence="6">
    <location>
        <begin position="191"/>
        <end position="229"/>
    </location>
</feature>
<dbReference type="AlphaFoldDB" id="A0AAW0IXX4"/>
<dbReference type="InterPro" id="IPR001841">
    <property type="entry name" value="Znf_RING"/>
</dbReference>
<protein>
    <submittedName>
        <fullName evidence="7">E3 ubiquitin-protein ligase rhy1a</fullName>
    </submittedName>
</protein>
<evidence type="ECO:0000256" key="2">
    <source>
        <dbReference type="ARBA" id="ARBA00022771"/>
    </source>
</evidence>
<evidence type="ECO:0000259" key="6">
    <source>
        <dbReference type="PROSITE" id="PS50089"/>
    </source>
</evidence>
<dbReference type="GO" id="GO:0006511">
    <property type="term" value="P:ubiquitin-dependent protein catabolic process"/>
    <property type="evidence" value="ECO:0007669"/>
    <property type="project" value="TreeGrafter"/>
</dbReference>
<accession>A0AAW0IXX4</accession>
<keyword evidence="2 4" id="KW-0863">Zinc-finger</keyword>
<proteinExistence type="predicted"/>
<dbReference type="PROSITE" id="PS50089">
    <property type="entry name" value="ZF_RING_2"/>
    <property type="match status" value="1"/>
</dbReference>
<dbReference type="InterPro" id="IPR013083">
    <property type="entry name" value="Znf_RING/FYVE/PHD"/>
</dbReference>
<dbReference type="EMBL" id="PKMF04000797">
    <property type="protein sequence ID" value="KAK7819118.1"/>
    <property type="molecule type" value="Genomic_DNA"/>
</dbReference>
<evidence type="ECO:0000256" key="1">
    <source>
        <dbReference type="ARBA" id="ARBA00022723"/>
    </source>
</evidence>
<evidence type="ECO:0000256" key="3">
    <source>
        <dbReference type="ARBA" id="ARBA00022833"/>
    </source>
</evidence>
<dbReference type="PANTHER" id="PTHR45931:SF3">
    <property type="entry name" value="RING ZINC FINGER-CONTAINING PROTEIN"/>
    <property type="match status" value="1"/>
</dbReference>
<feature type="region of interest" description="Disordered" evidence="5">
    <location>
        <begin position="123"/>
        <end position="142"/>
    </location>
</feature>
<organism evidence="7 8">
    <name type="scientific">Quercus suber</name>
    <name type="common">Cork oak</name>
    <dbReference type="NCBI Taxonomy" id="58331"/>
    <lineage>
        <taxon>Eukaryota</taxon>
        <taxon>Viridiplantae</taxon>
        <taxon>Streptophyta</taxon>
        <taxon>Embryophyta</taxon>
        <taxon>Tracheophyta</taxon>
        <taxon>Spermatophyta</taxon>
        <taxon>Magnoliopsida</taxon>
        <taxon>eudicotyledons</taxon>
        <taxon>Gunneridae</taxon>
        <taxon>Pentapetalae</taxon>
        <taxon>rosids</taxon>
        <taxon>fabids</taxon>
        <taxon>Fagales</taxon>
        <taxon>Fagaceae</taxon>
        <taxon>Quercus</taxon>
    </lineage>
</organism>
<sequence>MHLMLRQMYFLEDRTPSFCTSIAGTSWRTEEILDDMKKCGHGVQIIQHHDFFLDDCLGEYLLLFPKLLKKVEKLKLMCLHANTENLSSTSRPGLIENEDRLLGAVLLARARLLERGSGRPYRDLGTQASAGQSAGGSSISSLTSRIKRPQLLLKPKKKSPGLSQEALDCLHLEVFSSKVEGAVSRASQDLVCLETFVEGDALIHLPCSHNFHSACLDPWLRTCGDCPYCCRTITIVTSHNKASMS</sequence>
<feature type="compositionally biased region" description="Low complexity" evidence="5">
    <location>
        <begin position="124"/>
        <end position="142"/>
    </location>
</feature>
<evidence type="ECO:0000256" key="5">
    <source>
        <dbReference type="SAM" id="MobiDB-lite"/>
    </source>
</evidence>
<keyword evidence="3" id="KW-0862">Zinc</keyword>
<dbReference type="SUPFAM" id="SSF57850">
    <property type="entry name" value="RING/U-box"/>
    <property type="match status" value="1"/>
</dbReference>
<dbReference type="Proteomes" id="UP000237347">
    <property type="component" value="Unassembled WGS sequence"/>
</dbReference>
<evidence type="ECO:0000256" key="4">
    <source>
        <dbReference type="PROSITE-ProRule" id="PRU00175"/>
    </source>
</evidence>
<keyword evidence="1" id="KW-0479">Metal-binding</keyword>